<evidence type="ECO:0000313" key="77">
    <source>
        <dbReference type="Proteomes" id="UP000530628"/>
    </source>
</evidence>
<dbReference type="Proteomes" id="UP000530628">
    <property type="component" value="Unassembled WGS sequence"/>
</dbReference>
<dbReference type="EMBL" id="JAAGYI010000017">
    <property type="protein sequence ID" value="NEM86277.1"/>
    <property type="molecule type" value="Genomic_DNA"/>
</dbReference>
<reference evidence="41 62" key="7">
    <citation type="submission" date="2018-11" db="EMBL/GenBank/DDBJ databases">
        <title>E. coli isolates of the female bladder.</title>
        <authorList>
            <person name="Garretto A."/>
            <person name="Miller-Ensminger T."/>
            <person name="Wolfe A.J."/>
            <person name="Putonti C."/>
        </authorList>
    </citation>
    <scope>NUCLEOTIDE SEQUENCE [LARGE SCALE GENOMIC DNA]</scope>
    <source>
        <strain evidence="41 62">UMB1727</strain>
    </source>
</reference>
<dbReference type="PANTHER" id="PTHR30146">
    <property type="entry name" value="LACI-RELATED TRANSCRIPTIONAL REPRESSOR"/>
    <property type="match status" value="1"/>
</dbReference>
<dbReference type="EMBL" id="VRXD01000021">
    <property type="protein sequence ID" value="TXQ33198.1"/>
    <property type="molecule type" value="Genomic_DNA"/>
</dbReference>
<dbReference type="EMBL" id="ABLFQU030000023">
    <property type="protein sequence ID" value="EMM0026042.1"/>
    <property type="molecule type" value="Genomic_DNA"/>
</dbReference>
<evidence type="ECO:0000256" key="7">
    <source>
        <dbReference type="ARBA" id="ARBA00023277"/>
    </source>
</evidence>
<protein>
    <recommendedName>
        <fullName evidence="10">HTH-type transcriptional regulator GalR</fullName>
    </recommendedName>
    <alternativeName>
        <fullName evidence="11">Galactose operon repressor</fullName>
    </alternativeName>
</protein>
<reference evidence="73" key="22">
    <citation type="submission" date="2020-06" db="EMBL/GenBank/DDBJ databases">
        <title>Identification and Characterisation of Fosfomycin Resistance in Escherichia coli Urinary Tract Infection Isolates from Australia.</title>
        <authorList>
            <person name="Mowlaboccus S."/>
            <person name="Daley D."/>
            <person name="Pang S."/>
            <person name="Gottlieb T."/>
            <person name="Nimmo G.R."/>
            <person name="George N."/>
            <person name="Korman T.M."/>
            <person name="Strietberg R."/>
            <person name="Robson J."/>
            <person name="Peachey G."/>
            <person name="Collignon P."/>
            <person name="Bradbury S."/>
            <person name="Colombi E."/>
            <person name="Ramsay J.P."/>
            <person name="Rogers B.A."/>
            <person name="Coombs G.W."/>
        </authorList>
    </citation>
    <scope>NUCLEOTIDE SEQUENCE [LARGE SCALE GENOMIC DNA]</scope>
    <source>
        <strain evidence="73">EC2</strain>
    </source>
</reference>
<evidence type="ECO:0000313" key="56">
    <source>
        <dbReference type="Proteomes" id="UP000254174"/>
    </source>
</evidence>
<evidence type="ECO:0000313" key="14">
    <source>
        <dbReference type="EMBL" id="EFC3525078.1"/>
    </source>
</evidence>
<reference evidence="47 64" key="14">
    <citation type="submission" date="2019-08" db="EMBL/GenBank/DDBJ databases">
        <title>Whole genome analysis of cultivated E. coli strains isolated from CD patients and healthy donors.</title>
        <authorList>
            <person name="Siniagina M.N."/>
            <person name="Markelova M.I."/>
            <person name="Laikov A.V."/>
            <person name="Boulygina E.A."/>
            <person name="Khusnutdinova D.R."/>
            <person name="Kharchenko A."/>
            <person name="Grigoryeva T.V."/>
        </authorList>
    </citation>
    <scope>NUCLEOTIDE SEQUENCE [LARGE SCALE GENOMIC DNA]</scope>
    <source>
        <strain evidence="47 64">1_45_11</strain>
    </source>
</reference>
<evidence type="ECO:0000313" key="18">
    <source>
        <dbReference type="EMBL" id="EFI6951054.1"/>
    </source>
</evidence>
<reference evidence="35 71" key="20">
    <citation type="submission" date="2020-02" db="EMBL/GenBank/DDBJ databases">
        <authorList>
            <person name="Subbiah M."/>
            <person name="Call D."/>
        </authorList>
    </citation>
    <scope>NUCLEOTIDE SEQUENCE [LARGE SCALE GENOMIC DNA]</scope>
    <source>
        <strain evidence="35 71">8375wC2</strain>
    </source>
</reference>
<reference evidence="40" key="27">
    <citation type="submission" date="2021-02" db="EMBL/GenBank/DDBJ databases">
        <title>Co-localization of colistin and carbapenem -resistance genes on a novel transferable IncHI2 plasmid in Escherichia coli from chicken-origin.</title>
        <authorList>
            <person name="Hoffmann M."/>
            <person name="Balkey M."/>
            <person name="Ronco T."/>
            <person name="Hendriksen R.S."/>
        </authorList>
    </citation>
    <scope>NUCLEOTIDE SEQUENCE</scope>
    <source>
        <strain evidence="40">CFSAN083829</strain>
    </source>
</reference>
<dbReference type="EMBL" id="CP063369">
    <property type="protein sequence ID" value="QOY31023.1"/>
    <property type="molecule type" value="Genomic_DNA"/>
</dbReference>
<evidence type="ECO:0000256" key="3">
    <source>
        <dbReference type="ARBA" id="ARBA00023015"/>
    </source>
</evidence>
<evidence type="ECO:0000313" key="75">
    <source>
        <dbReference type="Proteomes" id="UP000519859"/>
    </source>
</evidence>
<evidence type="ECO:0000313" key="57">
    <source>
        <dbReference type="Proteomes" id="UP000254429"/>
    </source>
</evidence>
<keyword evidence="5" id="KW-0299">Galactose metabolism</keyword>
<dbReference type="EMBL" id="JACZOI010000042">
    <property type="protein sequence ID" value="MBE0978708.1"/>
    <property type="molecule type" value="Genomic_DNA"/>
</dbReference>
<dbReference type="Proteomes" id="UP000630371">
    <property type="component" value="Unassembled WGS sequence"/>
</dbReference>
<keyword evidence="7" id="KW-0119">Carbohydrate metabolism</keyword>
<dbReference type="GeneID" id="93779159"/>
<reference evidence="37 65" key="15">
    <citation type="submission" date="2019-08" db="EMBL/GenBank/DDBJ databases">
        <authorList>
            <person name="Chen F.-J."/>
            <person name="Wu H.-C."/>
            <person name="Liao Y.-C."/>
            <person name="Kuo S.-C."/>
        </authorList>
    </citation>
    <scope>NUCLEOTIDE SEQUENCE [LARGE SCALE GENOMIC DNA]</scope>
    <source>
        <strain evidence="37 65">NCYU-26-73</strain>
    </source>
</reference>
<reference evidence="24" key="9">
    <citation type="submission" date="2018-12" db="EMBL/GenBank/DDBJ databases">
        <authorList>
            <consortium name="NCBI Pathogen Detection Project"/>
        </authorList>
    </citation>
    <scope>NUCLEOTIDE SEQUENCE</scope>
    <source>
        <strain evidence="22">EC00618</strain>
        <strain evidence="23">Ecoli[ST-405]</strain>
        <strain evidence="25">Escherichia coli</strain>
        <strain evidence="24">EuSCAPE_DE065</strain>
    </source>
</reference>
<evidence type="ECO:0000313" key="73">
    <source>
        <dbReference type="Proteomes" id="UP000509796"/>
    </source>
</evidence>
<evidence type="ECO:0000256" key="1">
    <source>
        <dbReference type="ARBA" id="ARBA00011738"/>
    </source>
</evidence>
<evidence type="ECO:0000313" key="43">
    <source>
        <dbReference type="EMBL" id="STJ09696.1"/>
    </source>
</evidence>
<evidence type="ECO:0000313" key="26">
    <source>
        <dbReference type="EMBL" id="KPO04798.1"/>
    </source>
</evidence>
<dbReference type="Proteomes" id="UP000519859">
    <property type="component" value="Unassembled WGS sequence"/>
</dbReference>
<evidence type="ECO:0000313" key="31">
    <source>
        <dbReference type="EMBL" id="MQK25057.1"/>
    </source>
</evidence>
<evidence type="ECO:0000313" key="48">
    <source>
        <dbReference type="EMBL" id="TZE50594.1"/>
    </source>
</evidence>
<proteinExistence type="predicted"/>
<dbReference type="EMBL" id="CAADJZ010000001">
    <property type="protein sequence ID" value="VFT67753.1"/>
    <property type="molecule type" value="Genomic_DNA"/>
</dbReference>
<dbReference type="EMBL" id="WCEW01000022">
    <property type="protein sequence ID" value="MTE90637.1"/>
    <property type="molecule type" value="Genomic_DNA"/>
</dbReference>
<comment type="subunit">
    <text evidence="1">Homodimer.</text>
</comment>
<dbReference type="Proteomes" id="UP000528199">
    <property type="component" value="Unassembled WGS sequence"/>
</dbReference>
<dbReference type="PRINTS" id="PR00036">
    <property type="entry name" value="HTHLACI"/>
</dbReference>
<evidence type="ECO:0000313" key="22">
    <source>
        <dbReference type="EMBL" id="HAJ0836076.1"/>
    </source>
</evidence>
<evidence type="ECO:0000313" key="68">
    <source>
        <dbReference type="Proteomes" id="UP000359125"/>
    </source>
</evidence>
<dbReference type="Proteomes" id="UP000460351">
    <property type="component" value="Unassembled WGS sequence"/>
</dbReference>
<dbReference type="EMBL" id="LR134238">
    <property type="protein sequence ID" value="VED07090.1"/>
    <property type="molecule type" value="Genomic_DNA"/>
</dbReference>
<dbReference type="InterPro" id="IPR046335">
    <property type="entry name" value="LacI/GalR-like_sensor"/>
</dbReference>
<reference evidence="37 65" key="13">
    <citation type="submission" date="2019-08" db="EMBL/GenBank/DDBJ databases">
        <title>Plasmid- and chromosome-located mcr-3 in mcr-1-positive Escherichia coli from diseased swine, Taiwan.</title>
        <authorList>
            <person name="Hsu C.-Y."/>
            <person name="Huang W.-C."/>
            <person name="Lauderdale T.-L."/>
        </authorList>
    </citation>
    <scope>NUCLEOTIDE SEQUENCE [LARGE SCALE GENOMIC DNA]</scope>
    <source>
        <strain evidence="37 65">NCYU-26-73</strain>
    </source>
</reference>
<evidence type="ECO:0000313" key="15">
    <source>
        <dbReference type="EMBL" id="EFE8674910.1"/>
    </source>
</evidence>
<reference evidence="38" key="23">
    <citation type="submission" date="2020-06" db="EMBL/GenBank/DDBJ databases">
        <authorList>
            <person name="Ramsay J.P."/>
            <person name="Colombi E."/>
            <person name="Mowlaboccus S."/>
        </authorList>
    </citation>
    <scope>NUCLEOTIDE SEQUENCE</scope>
    <source>
        <strain evidence="38">EC2</strain>
    </source>
</reference>
<dbReference type="InterPro" id="IPR010982">
    <property type="entry name" value="Lambda_DNA-bd_dom_sf"/>
</dbReference>
<dbReference type="EMBL" id="UGFC01000006">
    <property type="protein sequence ID" value="STM16816.1"/>
    <property type="molecule type" value="Genomic_DNA"/>
</dbReference>
<dbReference type="EMBL" id="AASUOH010000006">
    <property type="protein sequence ID" value="EFH0042519.1"/>
    <property type="molecule type" value="Genomic_DNA"/>
</dbReference>
<evidence type="ECO:0000256" key="4">
    <source>
        <dbReference type="ARBA" id="ARBA00023125"/>
    </source>
</evidence>
<accession>A0A236S6N3</accession>
<evidence type="ECO:0000313" key="81">
    <source>
        <dbReference type="Proteomes" id="UP000629265"/>
    </source>
</evidence>
<evidence type="ECO:0000256" key="11">
    <source>
        <dbReference type="ARBA" id="ARBA00075599"/>
    </source>
</evidence>
<dbReference type="Proteomes" id="UP000436141">
    <property type="component" value="Unassembled WGS sequence"/>
</dbReference>
<evidence type="ECO:0000313" key="53">
    <source>
        <dbReference type="Proteomes" id="UP000050556"/>
    </source>
</evidence>
<reference evidence="32 70" key="11">
    <citation type="journal article" date="2019" name="Microorganisms">
        <title>Characteristics of Carbapenem-Resistant and Colistin-Resistant Escherichia coli Co-Producing NDM-1 and MCR-1 from Pig Farms in China.</title>
        <authorList>
            <person name="Peng Z."/>
            <person name="Li X."/>
            <person name="Hu Z."/>
            <person name="Li Z."/>
            <person name="Lv Y."/>
            <person name="Lei M."/>
            <person name="Wu B."/>
            <person name="Chen H."/>
            <person name="Wang X."/>
        </authorList>
    </citation>
    <scope>NUCLEOTIDE SEQUENCE [LARGE SCALE GENOMIC DNA]</scope>
    <source>
        <strain evidence="32 70">RXD010</strain>
    </source>
</reference>
<dbReference type="EMBL" id="AASDFP010000013">
    <property type="protein sequence ID" value="EFB2192282.1"/>
    <property type="molecule type" value="Genomic_DNA"/>
</dbReference>
<dbReference type="Proteomes" id="UP000254495">
    <property type="component" value="Unassembled WGS sequence"/>
</dbReference>
<dbReference type="Proteomes" id="UP000842519">
    <property type="component" value="Unassembled WGS sequence"/>
</dbReference>
<dbReference type="Proteomes" id="UP000254043">
    <property type="component" value="Unassembled WGS sequence"/>
</dbReference>
<reference evidence="16 76" key="5">
    <citation type="submission" date="2018-08" db="EMBL/GenBank/DDBJ databases">
        <authorList>
            <consortium name="PulseNet: The National Subtyping Network for Foodborne Disease Surveillance"/>
            <person name="Tarr C.L."/>
            <person name="Trees E."/>
            <person name="Katz L.S."/>
            <person name="Carleton-Romer H.A."/>
            <person name="Stroika S."/>
            <person name="Kucerova Z."/>
            <person name="Roache K.F."/>
            <person name="Sabol A.L."/>
            <person name="Besser J."/>
            <person name="Gerner-Smidt P."/>
        </authorList>
    </citation>
    <scope>NUCLEOTIDE SEQUENCE [LARGE SCALE GENOMIC DNA]</scope>
    <source>
        <strain evidence="16 76">PNUSAE004760</strain>
    </source>
</reference>
<dbReference type="EMBL" id="LR134246">
    <property type="protein sequence ID" value="VED34061.1"/>
    <property type="molecule type" value="Genomic_DNA"/>
</dbReference>
<dbReference type="Proteomes" id="UP000519182">
    <property type="component" value="Unassembled WGS sequence"/>
</dbReference>
<dbReference type="GO" id="GO:0006012">
    <property type="term" value="P:galactose metabolic process"/>
    <property type="evidence" value="ECO:0007669"/>
    <property type="project" value="UniProtKB-KW"/>
</dbReference>
<gene>
    <name evidence="13" type="primary">galR</name>
    <name evidence="26" type="ORF">ACU57_24125</name>
    <name evidence="20" type="ORF">B6R31_001476</name>
    <name evidence="18" type="ORF">BCB93_000633</name>
    <name evidence="16" type="ORF">BKL28_001265</name>
    <name evidence="14" type="ORF">CTR35_002221</name>
    <name evidence="30" type="ORF">D9D43_22130</name>
    <name evidence="36" type="ORF">DD762_13955</name>
    <name evidence="41" type="ORF">DU321_06430</name>
    <name evidence="32" type="ORF">E4K51_01440</name>
    <name evidence="31" type="ORF">EIZ93_12165</name>
    <name evidence="15" type="ORF">F7N46_17605</name>
    <name evidence="33" type="ORF">F9B07_17660</name>
    <name evidence="13" type="ORF">FIJ20_08550</name>
    <name evidence="48" type="ORF">FKO60_03875</name>
    <name evidence="27" type="ORF">FOI11_01185</name>
    <name evidence="39" type="ORF">FOI11_021995</name>
    <name evidence="37" type="ORF">FTV93_23570</name>
    <name evidence="47" type="ORF">FV293_15555</name>
    <name evidence="35" type="ORF">G3V95_12300</name>
    <name evidence="17" type="ORF">GNW61_06610</name>
    <name evidence="34" type="ORF">GRW05_08480</name>
    <name evidence="19" type="ORF">HEP34_003405</name>
    <name evidence="22" type="ORF">HL563_20480</name>
    <name evidence="23" type="ORF">HLZ39_05815</name>
    <name evidence="24" type="ORF">HMV95_04235</name>
    <name evidence="38" type="ORF">HX136_04755</name>
    <name evidence="52" type="ORF">IDONEFKE_00855</name>
    <name evidence="28" type="ORF">IH772_15605</name>
    <name evidence="25" type="ORF">J0541_001377</name>
    <name evidence="40" type="ORF">JNP96_21785</name>
    <name evidence="51" type="ORF">NCTC10974_01204</name>
    <name evidence="45" type="ORF">NCTC7922_03245</name>
    <name evidence="42" type="ORF">NCTC7927_01145</name>
    <name evidence="46" type="ORF">NCTC8500_01006</name>
    <name evidence="49" type="ORF">NCTC9044_00652</name>
    <name evidence="44" type="ORF">NCTC9045_01149</name>
    <name evidence="43" type="ORF">NCTC9077_01325</name>
    <name evidence="50" type="ORF">NCTC9702_01220</name>
    <name evidence="21" type="ORF">P6223_002629</name>
    <name evidence="29" type="ORF">QO046_10675</name>
</gene>
<dbReference type="EMBL" id="AAVQAW010000004">
    <property type="protein sequence ID" value="EGD0647827.1"/>
    <property type="molecule type" value="Genomic_DNA"/>
</dbReference>
<evidence type="ECO:0000313" key="28">
    <source>
        <dbReference type="EMBL" id="MBE0978708.1"/>
    </source>
</evidence>
<evidence type="ECO:0000313" key="72">
    <source>
        <dbReference type="Proteomes" id="UP000486847"/>
    </source>
</evidence>
<dbReference type="EMBL" id="RRVG01000004">
    <property type="protein sequence ID" value="RRL49718.1"/>
    <property type="molecule type" value="Genomic_DNA"/>
</dbReference>
<feature type="domain" description="HTH lacI-type" evidence="12">
    <location>
        <begin position="2"/>
        <end position="56"/>
    </location>
</feature>
<dbReference type="Gene3D" id="3.40.50.2300">
    <property type="match status" value="2"/>
</dbReference>
<evidence type="ECO:0000313" key="44">
    <source>
        <dbReference type="EMBL" id="STJ53319.1"/>
    </source>
</evidence>
<dbReference type="PROSITE" id="PS00356">
    <property type="entry name" value="HTH_LACI_1"/>
    <property type="match status" value="1"/>
</dbReference>
<dbReference type="NCBIfam" id="NF008002">
    <property type="entry name" value="PRK10727.1"/>
    <property type="match status" value="1"/>
</dbReference>
<evidence type="ECO:0000259" key="12">
    <source>
        <dbReference type="PROSITE" id="PS50932"/>
    </source>
</evidence>
<evidence type="ECO:0000313" key="78">
    <source>
        <dbReference type="Proteomes" id="UP000533482"/>
    </source>
</evidence>
<reference evidence="48 66" key="12">
    <citation type="submission" date="2019-06" db="EMBL/GenBank/DDBJ databases">
        <title>The presence and diversity of blaCTX-M among Escherichia coli from urban wastewater and feedlot cattle, in Alberta, Canada.</title>
        <authorList>
            <person name="Cormier A.C."/>
            <person name="Chalmer G."/>
            <person name="Cook S.R."/>
            <person name="Zaheer R."/>
            <person name="Hannon S.J."/>
            <person name="Booker C.W."/>
            <person name="Read R."/>
            <person name="Gow S.P."/>
            <person name="Mcallister T.A."/>
            <person name="Boerlin P."/>
        </authorList>
    </citation>
    <scope>NUCLEOTIDE SEQUENCE [LARGE SCALE GENOMIC DNA]</scope>
    <source>
        <strain evidence="48 66">347</strain>
    </source>
</reference>
<dbReference type="EMBL" id="RYCF01000033">
    <property type="protein sequence ID" value="MQK25057.1"/>
    <property type="molecule type" value="Genomic_DNA"/>
</dbReference>
<dbReference type="EMBL" id="AASHPR010000016">
    <property type="protein sequence ID" value="EFC3525078.1"/>
    <property type="molecule type" value="Genomic_DNA"/>
</dbReference>
<dbReference type="Proteomes" id="UP000538406">
    <property type="component" value="Unassembled WGS sequence"/>
</dbReference>
<evidence type="ECO:0000313" key="36">
    <source>
        <dbReference type="EMBL" id="PWH60402.1"/>
    </source>
</evidence>
<dbReference type="EMBL" id="LDYI01000161">
    <property type="protein sequence ID" value="KPO04798.1"/>
    <property type="molecule type" value="Genomic_DNA"/>
</dbReference>
<dbReference type="Proteomes" id="UP000271797">
    <property type="component" value="Chromosome"/>
</dbReference>
<dbReference type="EMBL" id="DADUEU010000006">
    <property type="protein sequence ID" value="HBB1572497.1"/>
    <property type="molecule type" value="Genomic_DNA"/>
</dbReference>
<reference evidence="27 80" key="24">
    <citation type="submission" date="2020-07" db="EMBL/GenBank/DDBJ databases">
        <title>Analysis of Genomes of Bacterial Isolates from Lameness Outbreaks in Broilers.</title>
        <authorList>
            <person name="Ekesi N.S."/>
            <person name="Alrubaye A."/>
            <person name="Rhoads D."/>
        </authorList>
    </citation>
    <scope>NUCLEOTIDE SEQUENCE [LARGE SCALE GENOMIC DNA]</scope>
    <source>
        <strain evidence="27 80">1409</strain>
    </source>
</reference>
<reference evidence="52 81" key="17">
    <citation type="submission" date="2019-11" db="EMBL/GenBank/DDBJ databases">
        <authorList>
            <person name="Haines EK M."/>
        </authorList>
    </citation>
    <scope>NUCLEOTIDE SEQUENCE [LARGE SCALE GENOMIC DNA]</scope>
    <source>
        <strain evidence="52">KR2729</strain>
    </source>
</reference>
<evidence type="ECO:0000313" key="46">
    <source>
        <dbReference type="EMBL" id="STM37284.1"/>
    </source>
</evidence>
<evidence type="ECO:0000256" key="9">
    <source>
        <dbReference type="ARBA" id="ARBA00060511"/>
    </source>
</evidence>
<dbReference type="Proteomes" id="UP000486847">
    <property type="component" value="Unassembled WGS sequence"/>
</dbReference>
<reference evidence="33 72" key="16">
    <citation type="submission" date="2019-10" db="EMBL/GenBank/DDBJ databases">
        <title>Comparative genomic analysis of antimicrobial resistant Escherichia coli of diverse origin.</title>
        <authorList>
            <person name="Ghatak S."/>
            <person name="Milton A.P."/>
            <person name="Rhetso K."/>
            <person name="Purkait D."/>
            <person name="Das S."/>
            <person name="Puro K.-U."/>
            <person name="Shakuntala I."/>
            <person name="Sen A."/>
            <person name="Sanjukta R."/>
            <person name="Priya G.B."/>
            <person name="Mawlong M."/>
            <person name="Lyngdoh V."/>
            <person name="Rynghang J."/>
            <person name="Mawphlang B.L."/>
        </authorList>
    </citation>
    <scope>NUCLEOTIDE SEQUENCE [LARGE SCALE GENOMIC DNA]</scope>
    <source>
        <strain evidence="33 72">SE161</strain>
    </source>
</reference>
<reference evidence="29" key="28">
    <citation type="submission" date="2023-05" db="EMBL/GenBank/DDBJ databases">
        <title>Efficient inhibition of multidrug-resistant Escherichia coli by a new antibiotic combination.</title>
        <authorList>
            <person name="Lin T."/>
        </authorList>
    </citation>
    <scope>NUCLEOTIDE SEQUENCE</scope>
    <source>
        <strain evidence="29">YmmD45</strain>
    </source>
</reference>
<evidence type="ECO:0000313" key="51">
    <source>
        <dbReference type="EMBL" id="VFT67753.1"/>
    </source>
</evidence>
<dbReference type="EMBL" id="QEMT01000021">
    <property type="protein sequence ID" value="PWH60402.1"/>
    <property type="molecule type" value="Genomic_DNA"/>
</dbReference>
<evidence type="ECO:0000313" key="33">
    <source>
        <dbReference type="EMBL" id="MTE90637.1"/>
    </source>
</evidence>
<dbReference type="RefSeq" id="WP_000201063.1">
    <property type="nucleotide sequence ID" value="NZ_AP019189.1"/>
</dbReference>
<dbReference type="EMBL" id="RNLZ01000055">
    <property type="protein sequence ID" value="MGE16231.1"/>
    <property type="molecule type" value="Genomic_DNA"/>
</dbReference>
<dbReference type="Proteomes" id="UP000359125">
    <property type="component" value="Unassembled WGS sequence"/>
</dbReference>
<name>A0A037Y9Z6_ECOLX</name>
<dbReference type="Proteomes" id="UP000533482">
    <property type="component" value="Unassembled WGS sequence"/>
</dbReference>
<dbReference type="Proteomes" id="UP000469708">
    <property type="component" value="Unassembled WGS sequence"/>
</dbReference>
<evidence type="ECO:0000313" key="45">
    <source>
        <dbReference type="EMBL" id="STM16816.1"/>
    </source>
</evidence>
<dbReference type="EMBL" id="SQQU01000002">
    <property type="protein sequence ID" value="MQS28854.1"/>
    <property type="molecule type" value="Genomic_DNA"/>
</dbReference>
<evidence type="ECO:0000313" key="64">
    <source>
        <dbReference type="Proteomes" id="UP000321295"/>
    </source>
</evidence>
<dbReference type="SMR" id="A0A037Y9Z6"/>
<keyword evidence="2" id="KW-0678">Repressor</keyword>
<comment type="pathway">
    <text evidence="9">Carbohydrate metabolism; galactose metabolism [regulation].</text>
</comment>
<evidence type="ECO:0000313" key="54">
    <source>
        <dbReference type="Proteomes" id="UP000245761"/>
    </source>
</evidence>
<dbReference type="EMBL" id="CP070393">
    <property type="protein sequence ID" value="QRZ96439.1"/>
    <property type="molecule type" value="Genomic_DNA"/>
</dbReference>
<reference evidence="55 56" key="4">
    <citation type="submission" date="2018-06" db="EMBL/GenBank/DDBJ databases">
        <authorList>
            <consortium name="Pathogen Informatics"/>
            <person name="Doyle S."/>
        </authorList>
    </citation>
    <scope>NUCLEOTIDE SEQUENCE [LARGE SCALE GENOMIC DNA]</scope>
    <source>
        <strain evidence="45 56">NCTC7922</strain>
        <strain evidence="42 55">NCTC7927</strain>
        <strain evidence="46 57">NCTC8500</strain>
        <strain evidence="44 59">NCTC9045</strain>
        <strain evidence="43 58">NCTC9077</strain>
    </source>
</reference>
<sequence>MATIKDVARLAGVSVATVSRVINNSPKASEASRLAVHSAMESLSYHPNANARALAQQTTETVGLVVGDVSDPFFGAMVKAVEQVAYHTGNFLLIGNGYHNEQKERQAIEQLIRHRCAALVVHAKMIPDADLASLMKQMPGMVLINRILPGFENRCIALDDRYGAWLATRHLIQQGHTRIGYLCSNHSISDAEDRLQGYYDALAESGIAANDRLVTFGEPDESGGEQAMTELLGRGRNFTAVACYNDSMAAGAMGVLNDNGIDVPGEISLIGFDDVLVSRYVRPRLTTVRYPIVTMATQAAELALALADNRPLPEITNVFSPTLVRRHSVSTPSLEASHHATSD</sequence>
<evidence type="ECO:0000313" key="23">
    <source>
        <dbReference type="EMBL" id="HAJ5804013.1"/>
    </source>
</evidence>
<dbReference type="Pfam" id="PF13377">
    <property type="entry name" value="Peripla_BP_3"/>
    <property type="match status" value="1"/>
</dbReference>
<evidence type="ECO:0000313" key="32">
    <source>
        <dbReference type="EMBL" id="MQS28854.1"/>
    </source>
</evidence>
<reference evidence="31 68" key="10">
    <citation type="journal article" date="2019" name="Environ. Health Perspect.">
        <title>Inter-host Transmission of Carbapenemase-Producing Escherichia coli among Humans and Backyard Animals.</title>
        <authorList>
            <person name="Li J."/>
            <person name="Bi Z."/>
            <person name="Ma S."/>
            <person name="Chen B."/>
            <person name="Cai C."/>
            <person name="He J."/>
            <person name="Schwarz S."/>
            <person name="Sun C."/>
            <person name="Zhou Y."/>
            <person name="Yin J."/>
            <person name="Hulth A."/>
            <person name="Wang Y."/>
            <person name="Shen Z."/>
            <person name="Wang S."/>
            <person name="Wu C."/>
            <person name="Nilsson L.E."/>
            <person name="Walsh T.R."/>
            <person name="Borjesson S."/>
            <person name="Shen J."/>
            <person name="Sun Q."/>
            <person name="Wang Y."/>
        </authorList>
    </citation>
    <scope>NUCLEOTIDE SEQUENCE [LARGE SCALE GENOMIC DNA]</scope>
    <source>
        <strain evidence="31 68">A016f</strain>
    </source>
</reference>
<evidence type="ECO:0000313" key="65">
    <source>
        <dbReference type="Proteomes" id="UP000321299"/>
    </source>
</evidence>
<dbReference type="Proteomes" id="UP000358010">
    <property type="component" value="Unassembled WGS sequence"/>
</dbReference>
<dbReference type="FunFam" id="3.40.50.2300:FF:000027">
    <property type="entry name" value="HTH-type transcriptional regulator GalR"/>
    <property type="match status" value="1"/>
</dbReference>
<dbReference type="Proteomes" id="UP000324120">
    <property type="component" value="Unassembled WGS sequence"/>
</dbReference>
<reference evidence="38" key="19">
    <citation type="journal article" date="2020" name="Int. J. Antimicrob. Agents">
        <title>Identification and characterisation of fosfomycin resistance in Escherichia coli urinary tract infection isolates from Australia.</title>
        <authorList>
            <person name="Mowlaboccus S."/>
            <person name="Daley D."/>
            <person name="Pang S."/>
            <person name="Gottlieb T."/>
            <person name="Merlino J."/>
            <person name="Nimmo G.R."/>
            <person name="George N."/>
            <person name="Korman T.M."/>
            <person name="Streitberg R."/>
            <person name="Robson J."/>
            <person name="Peachey G."/>
            <person name="Collignon P."/>
            <person name="Bradbury S."/>
            <person name="Colombi E."/>
            <person name="Ramsay J.P."/>
            <person name="Rogers B.A."/>
            <person name="Coombs G.W."/>
        </authorList>
    </citation>
    <scope>NUCLEOTIDE SEQUENCE</scope>
    <source>
        <strain evidence="38">EC2</strain>
    </source>
</reference>
<evidence type="ECO:0000313" key="29">
    <source>
        <dbReference type="EMBL" id="MDK2694850.1"/>
    </source>
</evidence>
<evidence type="ECO:0000313" key="21">
    <source>
        <dbReference type="EMBL" id="EMM0026042.1"/>
    </source>
</evidence>
<dbReference type="Proteomes" id="UP000509796">
    <property type="component" value="Chromosome"/>
</dbReference>
<dbReference type="EMBL" id="JASMQD010000001">
    <property type="protein sequence ID" value="MDK2694850.1"/>
    <property type="molecule type" value="Genomic_DNA"/>
</dbReference>
<reference evidence="14 79" key="6">
    <citation type="submission" date="2018-08" db="EMBL/GenBank/DDBJ databases">
        <authorList>
            <consortium name="NARMS: The National Antimicrobial Resistance Monitoring System"/>
        </authorList>
    </citation>
    <scope>NUCLEOTIDE SEQUENCE [LARGE SCALE GENOMIC DNA]</scope>
    <source>
        <strain evidence="30 61">CVM N17EC0060</strain>
        <strain evidence="14 79">FSIS11705178</strain>
        <strain evidence="13 75">FSIS11921886</strain>
        <strain evidence="15 78">FSIS11923834</strain>
    </source>
</reference>
<organism evidence="26 53">
    <name type="scientific">Escherichia coli</name>
    <dbReference type="NCBI Taxonomy" id="562"/>
    <lineage>
        <taxon>Bacteria</taxon>
        <taxon>Pseudomonadati</taxon>
        <taxon>Pseudomonadota</taxon>
        <taxon>Gammaproteobacteria</taxon>
        <taxon>Enterobacterales</taxon>
        <taxon>Enterobacteriaceae</taxon>
        <taxon>Escherichia</taxon>
    </lineage>
</organism>
<dbReference type="Proteomes" id="UP000629265">
    <property type="component" value="Unassembled WGS sequence"/>
</dbReference>
<reference evidence="36 54" key="3">
    <citation type="submission" date="2018-04" db="EMBL/GenBank/DDBJ databases">
        <title>Draft Genomic Sequencing Of Potential Extraintestinal Pathogenic Escherichia coli B8S56 Isolated from Retail Chicken Skin.</title>
        <authorList>
            <person name="Xu A."/>
            <person name="Tilman S."/>
            <person name="Wisser-Parker K."/>
            <person name="Scullen O.J."/>
            <person name="Sommers C."/>
        </authorList>
    </citation>
    <scope>NUCLEOTIDE SEQUENCE [LARGE SCALE GENOMIC DNA]</scope>
    <source>
        <strain evidence="36 54">B8S56</strain>
    </source>
</reference>
<reference evidence="26 53" key="1">
    <citation type="journal article" date="2015" name="Front. Microbiol.">
        <title>Genetic determinants of heat resistance in Escherichia coli.</title>
        <authorList>
            <person name="Mercer R.G."/>
            <person name="Zheng J."/>
            <person name="Garcia-Hernandez R."/>
            <person name="Ruan L."/>
            <person name="Ganzle M.G."/>
            <person name="McMullen L.M."/>
        </authorList>
    </citation>
    <scope>NUCLEOTIDE SEQUENCE [LARGE SCALE GENOMIC DNA]</scope>
    <source>
        <strain evidence="26 53">AW1.3</strain>
    </source>
</reference>
<keyword evidence="4" id="KW-0238">DNA-binding</keyword>
<reference evidence="34 69" key="18">
    <citation type="submission" date="2019-12" db="EMBL/GenBank/DDBJ databases">
        <title>Enteriobacteria Tanzani isolates_10434.</title>
        <authorList>
            <person name="Subbiah M."/>
            <person name="Call D."/>
        </authorList>
    </citation>
    <scope>NUCLEOTIDE SEQUENCE [LARGE SCALE GENOMIC DNA]</scope>
    <source>
        <strain evidence="34 69">10434wD1</strain>
    </source>
</reference>
<dbReference type="Proteomes" id="UP000321295">
    <property type="component" value="Unassembled WGS sequence"/>
</dbReference>
<evidence type="ECO:0000313" key="55">
    <source>
        <dbReference type="Proteomes" id="UP000254043"/>
    </source>
</evidence>
<evidence type="ECO:0000313" key="17">
    <source>
        <dbReference type="EMBL" id="EFH6648424.1"/>
    </source>
</evidence>
<evidence type="ECO:0000313" key="13">
    <source>
        <dbReference type="EMBL" id="EFB2192282.1"/>
    </source>
</evidence>
<dbReference type="EMBL" id="AASWOY010000010">
    <property type="protein sequence ID" value="EFH6648424.1"/>
    <property type="molecule type" value="Genomic_DNA"/>
</dbReference>
<dbReference type="Proteomes" id="UP000581425">
    <property type="component" value="Unassembled WGS sequence"/>
</dbReference>
<evidence type="ECO:0000313" key="79">
    <source>
        <dbReference type="Proteomes" id="UP000538406"/>
    </source>
</evidence>
<evidence type="ECO:0000313" key="37">
    <source>
        <dbReference type="EMBL" id="QED75673.1"/>
    </source>
</evidence>
<dbReference type="GO" id="GO:0000976">
    <property type="term" value="F:transcription cis-regulatory region binding"/>
    <property type="evidence" value="ECO:0007669"/>
    <property type="project" value="TreeGrafter"/>
</dbReference>
<evidence type="ECO:0000313" key="69">
    <source>
        <dbReference type="Proteomes" id="UP000436141"/>
    </source>
</evidence>
<dbReference type="EMBL" id="AATJYL010000032">
    <property type="protein sequence ID" value="EFM1447039.1"/>
    <property type="molecule type" value="Genomic_DNA"/>
</dbReference>
<reference evidence="60 63" key="8">
    <citation type="submission" date="2018-12" db="EMBL/GenBank/DDBJ databases">
        <authorList>
            <consortium name="Pathogen Informatics"/>
        </authorList>
    </citation>
    <scope>NUCLEOTIDE SEQUENCE [LARGE SCALE GENOMIC DNA]</scope>
    <source>
        <strain evidence="51 67">NCTC10974</strain>
        <strain evidence="49 60">NCTC9044</strain>
        <strain evidence="50 63">NCTC9702</strain>
    </source>
</reference>
<reference evidence="21" key="29">
    <citation type="submission" date="2024-02" db="EMBL/GenBank/DDBJ databases">
        <authorList>
            <consortium name="Clinical and Environmental Microbiology Branch: Whole genome sequencing antimicrobial resistance pathogens in the healthcare setting"/>
        </authorList>
    </citation>
    <scope>NUCLEOTIDE SEQUENCE</scope>
    <source>
        <strain evidence="21">2023CK-00345</strain>
    </source>
</reference>
<evidence type="ECO:0000313" key="50">
    <source>
        <dbReference type="EMBL" id="VED34061.1"/>
    </source>
</evidence>
<comment type="function">
    <text evidence="8">Repressor of the galactose operon. Binds galactose as an inducer.</text>
</comment>
<dbReference type="CDD" id="cd06270">
    <property type="entry name" value="PBP1_GalS-like"/>
    <property type="match status" value="1"/>
</dbReference>
<dbReference type="Proteomes" id="UP000254503">
    <property type="component" value="Unassembled WGS sequence"/>
</dbReference>
<dbReference type="Proteomes" id="UP000775646">
    <property type="component" value="Unassembled WGS sequence"/>
</dbReference>
<reference evidence="19 74" key="21">
    <citation type="submission" date="2020-04" db="EMBL/GenBank/DDBJ databases">
        <authorList>
            <consortium name="GenomeTrakr network: Whole genome sequencing for foodborne pathogen traceback"/>
        </authorList>
    </citation>
    <scope>NUCLEOTIDE SEQUENCE [LARGE SCALE GENOMIC DNA]</scope>
    <source>
        <strain evidence="18">CFSAN046653</strain>
        <strain evidence="20">NC_STEC178</strain>
        <strain evidence="17 77">PSU-2072</strain>
        <strain evidence="19 74">PSU-2464</strain>
    </source>
</reference>
<dbReference type="Proteomes" id="UP000272662">
    <property type="component" value="Unassembled WGS sequence"/>
</dbReference>
<dbReference type="EMBL" id="AASOHJ010000023">
    <property type="protein sequence ID" value="EFE8674910.1"/>
    <property type="molecule type" value="Genomic_DNA"/>
</dbReference>
<evidence type="ECO:0000313" key="76">
    <source>
        <dbReference type="Proteomes" id="UP000528199"/>
    </source>
</evidence>
<evidence type="ECO:0000313" key="71">
    <source>
        <dbReference type="Proteomes" id="UP000469708"/>
    </source>
</evidence>
<dbReference type="SUPFAM" id="SSF53822">
    <property type="entry name" value="Periplasmic binding protein-like I"/>
    <property type="match status" value="1"/>
</dbReference>
<reference evidence="28" key="25">
    <citation type="submission" date="2020-09" db="EMBL/GenBank/DDBJ databases">
        <title>Emerging polyconal dissemination of OXA-244-producing E. coli in France.</title>
        <authorList>
            <person name="Emeraud C."/>
            <person name="Girlich D."/>
            <person name="Bonnin R.A."/>
            <person name="Jousset A.B."/>
            <person name="Naas T."/>
            <person name="Dortet L."/>
        </authorList>
    </citation>
    <scope>NUCLEOTIDE SEQUENCE</scope>
    <source>
        <strain evidence="28">225E3</strain>
    </source>
</reference>
<evidence type="ECO:0000313" key="66">
    <source>
        <dbReference type="Proteomes" id="UP000324120"/>
    </source>
</evidence>
<dbReference type="EMBL" id="UGCU01000001">
    <property type="protein sequence ID" value="STJ09696.1"/>
    <property type="molecule type" value="Genomic_DNA"/>
</dbReference>
<evidence type="ECO:0000313" key="38">
    <source>
        <dbReference type="EMBL" id="QLG56247.1"/>
    </source>
</evidence>
<evidence type="ECO:0000313" key="67">
    <source>
        <dbReference type="Proteomes" id="UP000358010"/>
    </source>
</evidence>
<dbReference type="InterPro" id="IPR028082">
    <property type="entry name" value="Peripla_BP_I"/>
</dbReference>
<dbReference type="Proteomes" id="UP000254429">
    <property type="component" value="Unassembled WGS sequence"/>
</dbReference>
<evidence type="ECO:0000313" key="58">
    <source>
        <dbReference type="Proteomes" id="UP000254495"/>
    </source>
</evidence>
<dbReference type="Proteomes" id="UP000050556">
    <property type="component" value="Unassembled WGS sequence"/>
</dbReference>
<dbReference type="EMBL" id="CACRYR010000333">
    <property type="protein sequence ID" value="VZR41555.1"/>
    <property type="molecule type" value="Genomic_DNA"/>
</dbReference>
<evidence type="ECO:0000313" key="27">
    <source>
        <dbReference type="EMBL" id="MBA6238662.1"/>
    </source>
</evidence>
<evidence type="ECO:0000313" key="41">
    <source>
        <dbReference type="EMBL" id="RRL49718.1"/>
    </source>
</evidence>
<dbReference type="Proteomes" id="UP000272336">
    <property type="component" value="Unassembled WGS sequence"/>
</dbReference>
<evidence type="ECO:0000256" key="6">
    <source>
        <dbReference type="ARBA" id="ARBA00023163"/>
    </source>
</evidence>
<evidence type="ECO:0000313" key="40">
    <source>
        <dbReference type="EMBL" id="QRZ96439.1"/>
    </source>
</evidence>
<evidence type="ECO:0000313" key="35">
    <source>
        <dbReference type="EMBL" id="NEM86277.1"/>
    </source>
</evidence>
<evidence type="ECO:0000313" key="39">
    <source>
        <dbReference type="EMBL" id="QOY31023.1"/>
    </source>
</evidence>
<dbReference type="FunFam" id="3.40.50.2300:FF:000048">
    <property type="entry name" value="HTH-type transcriptional regulator GalR"/>
    <property type="match status" value="1"/>
</dbReference>
<evidence type="ECO:0000313" key="74">
    <source>
        <dbReference type="Proteomes" id="UP000519182"/>
    </source>
</evidence>
<evidence type="ECO:0000313" key="49">
    <source>
        <dbReference type="EMBL" id="VED07090.1"/>
    </source>
</evidence>
<evidence type="ECO:0000313" key="42">
    <source>
        <dbReference type="EMBL" id="STF92452.1"/>
    </source>
</evidence>
<reference evidence="39 80" key="26">
    <citation type="submission" date="2020-10" db="EMBL/GenBank/DDBJ databases">
        <title>Analysis of Genomes of Bacterial Isolates from Lameness Outbreaks in Broilers.</title>
        <authorList>
            <person name="Rhoads D."/>
            <person name="Ekesi N.S."/>
        </authorList>
    </citation>
    <scope>NUCLEOTIDE SEQUENCE [LARGE SCALE GENOMIC DNA]</scope>
    <source>
        <strain evidence="39 80">1409</strain>
    </source>
</reference>
<evidence type="ECO:0000313" key="61">
    <source>
        <dbReference type="Proteomes" id="UP000272336"/>
    </source>
</evidence>
<dbReference type="EMBL" id="AASZRA010000002">
    <property type="protein sequence ID" value="EFI6951054.1"/>
    <property type="molecule type" value="Genomic_DNA"/>
</dbReference>
<dbReference type="Gene3D" id="1.10.260.40">
    <property type="entry name" value="lambda repressor-like DNA-binding domains"/>
    <property type="match status" value="1"/>
</dbReference>
<evidence type="ECO:0000256" key="2">
    <source>
        <dbReference type="ARBA" id="ARBA00022491"/>
    </source>
</evidence>
<evidence type="ECO:0000313" key="52">
    <source>
        <dbReference type="EMBL" id="VZR41555.1"/>
    </source>
</evidence>
<dbReference type="EMBL" id="DABGYN010000038">
    <property type="protein sequence ID" value="HAJ0836076.1"/>
    <property type="molecule type" value="Genomic_DNA"/>
</dbReference>
<dbReference type="EMBL" id="VHKY01000002">
    <property type="protein sequence ID" value="TZE50594.1"/>
    <property type="molecule type" value="Genomic_DNA"/>
</dbReference>
<dbReference type="Proteomes" id="UP000245761">
    <property type="component" value="Unassembled WGS sequence"/>
</dbReference>
<dbReference type="Proteomes" id="UP001223829">
    <property type="component" value="Unassembled WGS sequence"/>
</dbReference>
<keyword evidence="6" id="KW-0804">Transcription</keyword>
<evidence type="ECO:0000313" key="20">
    <source>
        <dbReference type="EMBL" id="EGD0647827.1"/>
    </source>
</evidence>
<evidence type="ECO:0000313" key="16">
    <source>
        <dbReference type="EMBL" id="EFH0042519.1"/>
    </source>
</evidence>
<dbReference type="Proteomes" id="UP000321299">
    <property type="component" value="Chromosome"/>
</dbReference>
<evidence type="ECO:0000313" key="82">
    <source>
        <dbReference type="Proteomes" id="UP000842519"/>
    </source>
</evidence>
<evidence type="ECO:0000313" key="19">
    <source>
        <dbReference type="EMBL" id="EFM1447039.1"/>
    </source>
</evidence>
<dbReference type="SUPFAM" id="SSF47413">
    <property type="entry name" value="lambda repressor-like DNA-binding domains"/>
    <property type="match status" value="1"/>
</dbReference>
<accession>A0A0J3VT10</accession>
<dbReference type="GO" id="GO:0003700">
    <property type="term" value="F:DNA-binding transcription factor activity"/>
    <property type="evidence" value="ECO:0007669"/>
    <property type="project" value="TreeGrafter"/>
</dbReference>
<dbReference type="Pfam" id="PF00356">
    <property type="entry name" value="LacI"/>
    <property type="match status" value="1"/>
</dbReference>
<reference evidence="22 82" key="2">
    <citation type="journal article" date="2018" name="Genome Biol.">
        <title>SKESA: strategic k-mer extension for scrupulous assemblies.</title>
        <authorList>
            <person name="Souvorov A."/>
            <person name="Agarwala R."/>
            <person name="Lipman D.J."/>
        </authorList>
    </citation>
    <scope>NUCLEOTIDE SEQUENCE [LARGE SCALE GENOMIC DNA]</scope>
    <source>
        <strain evidence="22">EC00618</strain>
        <strain evidence="82">ecoli[ST-405]</strain>
        <strain evidence="23">Ecoli[ST-405]</strain>
        <strain evidence="25">Escherichia coli</strain>
        <strain evidence="24">EuSCAPE_DE065</strain>
    </source>
</reference>
<evidence type="ECO:0000313" key="30">
    <source>
        <dbReference type="EMBL" id="MGE16231.1"/>
    </source>
</evidence>
<dbReference type="EMBL" id="UGDD01000002">
    <property type="protein sequence ID" value="STJ53319.1"/>
    <property type="molecule type" value="Genomic_DNA"/>
</dbReference>
<evidence type="ECO:0000313" key="63">
    <source>
        <dbReference type="Proteomes" id="UP000277930"/>
    </source>
</evidence>
<evidence type="ECO:0000256" key="10">
    <source>
        <dbReference type="ARBA" id="ARBA00072177"/>
    </source>
</evidence>
<dbReference type="EMBL" id="UGFG01000001">
    <property type="protein sequence ID" value="STM37284.1"/>
    <property type="molecule type" value="Genomic_DNA"/>
</dbReference>
<dbReference type="EMBL" id="CP058571">
    <property type="protein sequence ID" value="QLG56247.1"/>
    <property type="molecule type" value="Genomic_DNA"/>
</dbReference>
<dbReference type="EMBL" id="DABGKQ010000005">
    <property type="protein sequence ID" value="HAJ5804013.1"/>
    <property type="molecule type" value="Genomic_DNA"/>
</dbReference>
<evidence type="ECO:0000313" key="25">
    <source>
        <dbReference type="EMBL" id="HBB1572497.1"/>
    </source>
</evidence>
<accession>A0A037Y9Z6</accession>
<dbReference type="Proteomes" id="UP000870292">
    <property type="component" value="Unassembled WGS sequence"/>
</dbReference>
<dbReference type="OMA" id="HSEFVFM"/>
<evidence type="ECO:0000256" key="8">
    <source>
        <dbReference type="ARBA" id="ARBA00057853"/>
    </source>
</evidence>
<dbReference type="CDD" id="cd01392">
    <property type="entry name" value="HTH_LacI"/>
    <property type="match status" value="1"/>
</dbReference>
<dbReference type="EMBL" id="CP042615">
    <property type="protein sequence ID" value="QED75673.1"/>
    <property type="molecule type" value="Genomic_DNA"/>
</dbReference>
<dbReference type="EMBL" id="WUIY01000028">
    <property type="protein sequence ID" value="MXI74312.1"/>
    <property type="molecule type" value="Genomic_DNA"/>
</dbReference>
<evidence type="ECO:0000313" key="80">
    <source>
        <dbReference type="Proteomes" id="UP000581425"/>
    </source>
</evidence>
<dbReference type="FunFam" id="1.10.260.40:FF:000002">
    <property type="entry name" value="HTH-type transcriptional repressor PurR"/>
    <property type="match status" value="1"/>
</dbReference>
<dbReference type="Proteomes" id="UP000663166">
    <property type="component" value="Chromosome"/>
</dbReference>
<evidence type="ECO:0000313" key="70">
    <source>
        <dbReference type="Proteomes" id="UP000460351"/>
    </source>
</evidence>
<evidence type="ECO:0000256" key="5">
    <source>
        <dbReference type="ARBA" id="ARBA00023144"/>
    </source>
</evidence>
<dbReference type="Proteomes" id="UP000254174">
    <property type="component" value="Unassembled WGS sequence"/>
</dbReference>
<dbReference type="Proteomes" id="UP000581425">
    <property type="component" value="Chromosome"/>
</dbReference>
<keyword evidence="3" id="KW-0805">Transcription regulation</keyword>
<dbReference type="Proteomes" id="UP000640866">
    <property type="component" value="Unassembled WGS sequence"/>
</dbReference>
<evidence type="ECO:0000313" key="59">
    <source>
        <dbReference type="Proteomes" id="UP000254503"/>
    </source>
</evidence>
<dbReference type="SMART" id="SM00354">
    <property type="entry name" value="HTH_LACI"/>
    <property type="match status" value="1"/>
</dbReference>
<evidence type="ECO:0000313" key="34">
    <source>
        <dbReference type="EMBL" id="MXI74312.1"/>
    </source>
</evidence>
<evidence type="ECO:0000313" key="24">
    <source>
        <dbReference type="EMBL" id="HAJ5957494.1"/>
    </source>
</evidence>
<dbReference type="Proteomes" id="UP000846355">
    <property type="component" value="Unassembled WGS sequence"/>
</dbReference>
<dbReference type="InterPro" id="IPR000843">
    <property type="entry name" value="HTH_LacI"/>
</dbReference>
<dbReference type="EMBL" id="UGAK01000003">
    <property type="protein sequence ID" value="STF92452.1"/>
    <property type="molecule type" value="Genomic_DNA"/>
</dbReference>
<dbReference type="PANTHER" id="PTHR30146:SF98">
    <property type="entry name" value="HTH-TYPE TRANSCRIPTIONAL REGULATOR GALR"/>
    <property type="match status" value="1"/>
</dbReference>
<evidence type="ECO:0000313" key="60">
    <source>
        <dbReference type="Proteomes" id="UP000271797"/>
    </source>
</evidence>
<dbReference type="Proteomes" id="UP000277930">
    <property type="component" value="Chromosome 1"/>
</dbReference>
<dbReference type="PATRIC" id="fig|562.10472.peg.4444"/>
<dbReference type="AlphaFoldDB" id="A0A037Y9Z6"/>
<dbReference type="EMBL" id="DABHXT010000003">
    <property type="protein sequence ID" value="HAJ5957494.1"/>
    <property type="molecule type" value="Genomic_DNA"/>
</dbReference>
<dbReference type="EMBL" id="JACGTG010000001">
    <property type="protein sequence ID" value="MBA6238662.1"/>
    <property type="molecule type" value="Genomic_DNA"/>
</dbReference>
<evidence type="ECO:0000313" key="62">
    <source>
        <dbReference type="Proteomes" id="UP000272662"/>
    </source>
</evidence>
<evidence type="ECO:0000313" key="47">
    <source>
        <dbReference type="EMBL" id="TXQ33198.1"/>
    </source>
</evidence>
<dbReference type="PROSITE" id="PS50932">
    <property type="entry name" value="HTH_LACI_2"/>
    <property type="match status" value="1"/>
</dbReference>